<keyword evidence="6 7" id="KW-0472">Membrane</keyword>
<dbReference type="Gene3D" id="1.20.1250.20">
    <property type="entry name" value="MFS general substrate transporter like domains"/>
    <property type="match status" value="1"/>
</dbReference>
<feature type="transmembrane region" description="Helical" evidence="7">
    <location>
        <begin position="378"/>
        <end position="397"/>
    </location>
</feature>
<dbReference type="Gene3D" id="1.20.1720.10">
    <property type="entry name" value="Multidrug resistance protein D"/>
    <property type="match status" value="1"/>
</dbReference>
<dbReference type="GO" id="GO:0005886">
    <property type="term" value="C:plasma membrane"/>
    <property type="evidence" value="ECO:0007669"/>
    <property type="project" value="UniProtKB-SubCell"/>
</dbReference>
<keyword evidence="10" id="KW-1185">Reference proteome</keyword>
<name>A0A383RUN0_9PSED</name>
<dbReference type="SUPFAM" id="SSF103473">
    <property type="entry name" value="MFS general substrate transporter"/>
    <property type="match status" value="1"/>
</dbReference>
<feature type="transmembrane region" description="Helical" evidence="7">
    <location>
        <begin position="313"/>
        <end position="337"/>
    </location>
</feature>
<evidence type="ECO:0000313" key="9">
    <source>
        <dbReference type="EMBL" id="SYX90098.1"/>
    </source>
</evidence>
<evidence type="ECO:0000256" key="1">
    <source>
        <dbReference type="ARBA" id="ARBA00004651"/>
    </source>
</evidence>
<comment type="subcellular location">
    <subcellularLocation>
        <location evidence="1">Cell membrane</location>
        <topology evidence="1">Multi-pass membrane protein</topology>
    </subcellularLocation>
</comment>
<evidence type="ECO:0000256" key="5">
    <source>
        <dbReference type="ARBA" id="ARBA00022989"/>
    </source>
</evidence>
<dbReference type="EMBL" id="UNOZ01000014">
    <property type="protein sequence ID" value="SYX90098.1"/>
    <property type="molecule type" value="Genomic_DNA"/>
</dbReference>
<accession>A0A383RUN0</accession>
<keyword evidence="3" id="KW-1003">Cell membrane</keyword>
<feature type="transmembrane region" description="Helical" evidence="7">
    <location>
        <begin position="403"/>
        <end position="426"/>
    </location>
</feature>
<dbReference type="PANTHER" id="PTHR42718">
    <property type="entry name" value="MAJOR FACILITATOR SUPERFAMILY MULTIDRUG TRANSPORTER MFSC"/>
    <property type="match status" value="1"/>
</dbReference>
<dbReference type="InterPro" id="IPR020846">
    <property type="entry name" value="MFS_dom"/>
</dbReference>
<evidence type="ECO:0000256" key="2">
    <source>
        <dbReference type="ARBA" id="ARBA00022448"/>
    </source>
</evidence>
<evidence type="ECO:0000256" key="7">
    <source>
        <dbReference type="SAM" id="Phobius"/>
    </source>
</evidence>
<reference evidence="10" key="1">
    <citation type="submission" date="2018-08" db="EMBL/GenBank/DDBJ databases">
        <authorList>
            <person name="Blom J."/>
        </authorList>
    </citation>
    <scope>NUCLEOTIDE SEQUENCE [LARGE SCALE GENOMIC DNA]</scope>
    <source>
        <strain evidence="10">CCOS 865</strain>
    </source>
</reference>
<dbReference type="Pfam" id="PF07690">
    <property type="entry name" value="MFS_1"/>
    <property type="match status" value="2"/>
</dbReference>
<dbReference type="AlphaFoldDB" id="A0A383RUN0"/>
<dbReference type="PANTHER" id="PTHR42718:SF46">
    <property type="entry name" value="BLR6921 PROTEIN"/>
    <property type="match status" value="1"/>
</dbReference>
<feature type="transmembrane region" description="Helical" evidence="7">
    <location>
        <begin position="93"/>
        <end position="113"/>
    </location>
</feature>
<feature type="transmembrane region" description="Helical" evidence="7">
    <location>
        <begin position="125"/>
        <end position="147"/>
    </location>
</feature>
<protein>
    <submittedName>
        <fullName evidence="9">Putative multidrug resistance protein MdtD</fullName>
    </submittedName>
</protein>
<feature type="domain" description="Major facilitator superfamily (MFS) profile" evidence="8">
    <location>
        <begin position="59"/>
        <end position="502"/>
    </location>
</feature>
<feature type="transmembrane region" description="Helical" evidence="7">
    <location>
        <begin position="59"/>
        <end position="81"/>
    </location>
</feature>
<feature type="transmembrane region" description="Helical" evidence="7">
    <location>
        <begin position="274"/>
        <end position="292"/>
    </location>
</feature>
<feature type="transmembrane region" description="Helical" evidence="7">
    <location>
        <begin position="211"/>
        <end position="230"/>
    </location>
</feature>
<evidence type="ECO:0000256" key="4">
    <source>
        <dbReference type="ARBA" id="ARBA00022692"/>
    </source>
</evidence>
<dbReference type="Proteomes" id="UP000263595">
    <property type="component" value="Unassembled WGS sequence"/>
</dbReference>
<feature type="transmembrane region" description="Helical" evidence="7">
    <location>
        <begin position="186"/>
        <end position="205"/>
    </location>
</feature>
<organism evidence="9 10">
    <name type="scientific">Pseudomonas reidholzensis</name>
    <dbReference type="NCBI Taxonomy" id="1785162"/>
    <lineage>
        <taxon>Bacteria</taxon>
        <taxon>Pseudomonadati</taxon>
        <taxon>Pseudomonadota</taxon>
        <taxon>Gammaproteobacteria</taxon>
        <taxon>Pseudomonadales</taxon>
        <taxon>Pseudomonadaceae</taxon>
        <taxon>Pseudomonas</taxon>
    </lineage>
</organism>
<dbReference type="GO" id="GO:0022857">
    <property type="term" value="F:transmembrane transporter activity"/>
    <property type="evidence" value="ECO:0007669"/>
    <property type="project" value="InterPro"/>
</dbReference>
<feature type="transmembrane region" description="Helical" evidence="7">
    <location>
        <begin position="343"/>
        <end position="366"/>
    </location>
</feature>
<proteinExistence type="predicted"/>
<evidence type="ECO:0000313" key="10">
    <source>
        <dbReference type="Proteomes" id="UP000263595"/>
    </source>
</evidence>
<feature type="transmembrane region" description="Helical" evidence="7">
    <location>
        <begin position="153"/>
        <end position="174"/>
    </location>
</feature>
<keyword evidence="4 7" id="KW-0812">Transmembrane</keyword>
<gene>
    <name evidence="9" type="primary">mdtD</name>
    <name evidence="9" type="ORF">CCOS865_02364</name>
</gene>
<dbReference type="PROSITE" id="PS50850">
    <property type="entry name" value="MFS"/>
    <property type="match status" value="1"/>
</dbReference>
<sequence length="502" mass="52970">MVDGVSWAVQARHACPQEHCQPRTAHDRPPTFPRPARRLGAVLTAQPAPLVGHLQSPKVPVIIGAALFMELLDSTAVMTALPSMAADFGEPGLRMNLVVSVYMLALALCVPLSGWAAERFRPRQVMLLAMGLFTTASLACAFAESLWQLCLGRMLQGAAGALMTPVGQVIILRWSSRDQLLQSMSWLALPALVGPLLGPLLGGVLVTLLSWHWIFLINLPICLVGCVLILKHVPDFPPRAVPALDYRGLLLSGGALAMLVFGLESLGLGQLPRAWALGLIAGGVLCGLGYWLHARRHPSPLVDLSLLRLRSFGVAHAGGGLFRLGSAAQPFLLILLLQNCLGMSPLAAGCLVVSGGVGALLMKLLAVPLVRRFGYRRVLSCNALLCGLGIALCATFDRDTAVWLMALVLFVAGVVRSLQFSTLGAASYQDVPGERSAAASSLSAMSVQLSMAMSVSLAGVMLGVLAGVDGRAETSVADIATVMLVCALMCGVSAWVFRRLAN</sequence>
<feature type="transmembrane region" description="Helical" evidence="7">
    <location>
        <begin position="447"/>
        <end position="467"/>
    </location>
</feature>
<feature type="transmembrane region" description="Helical" evidence="7">
    <location>
        <begin position="250"/>
        <end position="268"/>
    </location>
</feature>
<keyword evidence="2" id="KW-0813">Transport</keyword>
<dbReference type="InterPro" id="IPR011701">
    <property type="entry name" value="MFS"/>
</dbReference>
<keyword evidence="5 7" id="KW-1133">Transmembrane helix</keyword>
<evidence type="ECO:0000259" key="8">
    <source>
        <dbReference type="PROSITE" id="PS50850"/>
    </source>
</evidence>
<evidence type="ECO:0000256" key="6">
    <source>
        <dbReference type="ARBA" id="ARBA00023136"/>
    </source>
</evidence>
<evidence type="ECO:0000256" key="3">
    <source>
        <dbReference type="ARBA" id="ARBA00022475"/>
    </source>
</evidence>
<dbReference type="InterPro" id="IPR036259">
    <property type="entry name" value="MFS_trans_sf"/>
</dbReference>
<feature type="transmembrane region" description="Helical" evidence="7">
    <location>
        <begin position="479"/>
        <end position="497"/>
    </location>
</feature>